<reference evidence="1 2" key="1">
    <citation type="submission" date="2017-01" db="EMBL/GenBank/DDBJ databases">
        <title>The cable genome- insights into the physiology and evolution of filamentous bacteria capable of sulfide oxidation via long distance electron transfer.</title>
        <authorList>
            <person name="Schreiber L."/>
            <person name="Bjerg J.T."/>
            <person name="Boggild A."/>
            <person name="Van De Vossenberg J."/>
            <person name="Meysman F."/>
            <person name="Nielsen L.P."/>
            <person name="Schramm A."/>
            <person name="Kjeldsen K.U."/>
        </authorList>
    </citation>
    <scope>NUCLEOTIDE SEQUENCE [LARGE SCALE GENOMIC DNA]</scope>
    <source>
        <strain evidence="1">MCF</strain>
    </source>
</reference>
<dbReference type="EMBL" id="MTKO01000074">
    <property type="protein sequence ID" value="RWX45693.1"/>
    <property type="molecule type" value="Genomic_DNA"/>
</dbReference>
<protein>
    <submittedName>
        <fullName evidence="1">Uncharacterized protein</fullName>
    </submittedName>
</protein>
<name>A0A3S3RQU5_9BACT</name>
<keyword evidence="2" id="KW-1185">Reference proteome</keyword>
<evidence type="ECO:0000313" key="2">
    <source>
        <dbReference type="Proteomes" id="UP000287853"/>
    </source>
</evidence>
<dbReference type="Proteomes" id="UP000287853">
    <property type="component" value="Unassembled WGS sequence"/>
</dbReference>
<accession>A0A3S3RQU5</accession>
<dbReference type="AlphaFoldDB" id="A0A3S3RQU5"/>
<proteinExistence type="predicted"/>
<sequence length="128" mass="14602">MLDDYAVLIEPRVQEKLEEKIAKLRHIDENGSYEETMRASAALSAALDDKRLAQVNTLMQIENASEICFKTDPGKAKKFMRVISEVLEAAEKQDGSVEEKLHTVLPEVDEVLETYAMSTQKIYRDIRK</sequence>
<comment type="caution">
    <text evidence="1">The sequence shown here is derived from an EMBL/GenBank/DDBJ whole genome shotgun (WGS) entry which is preliminary data.</text>
</comment>
<gene>
    <name evidence="1" type="ORF">H206_03359</name>
</gene>
<organism evidence="1 2">
    <name type="scientific">Candidatus Electrothrix aarhusensis</name>
    <dbReference type="NCBI Taxonomy" id="1859131"/>
    <lineage>
        <taxon>Bacteria</taxon>
        <taxon>Pseudomonadati</taxon>
        <taxon>Thermodesulfobacteriota</taxon>
        <taxon>Desulfobulbia</taxon>
        <taxon>Desulfobulbales</taxon>
        <taxon>Desulfobulbaceae</taxon>
        <taxon>Candidatus Electrothrix</taxon>
    </lineage>
</organism>
<evidence type="ECO:0000313" key="1">
    <source>
        <dbReference type="EMBL" id="RWX45693.1"/>
    </source>
</evidence>